<dbReference type="PROSITE" id="PS50943">
    <property type="entry name" value="HTH_CROC1"/>
    <property type="match status" value="1"/>
</dbReference>
<proteinExistence type="predicted"/>
<accession>A0A413S085</accession>
<dbReference type="GO" id="GO:0003677">
    <property type="term" value="F:DNA binding"/>
    <property type="evidence" value="ECO:0007669"/>
    <property type="project" value="InterPro"/>
</dbReference>
<dbReference type="CDD" id="cd00093">
    <property type="entry name" value="HTH_XRE"/>
    <property type="match status" value="1"/>
</dbReference>
<dbReference type="Pfam" id="PF13443">
    <property type="entry name" value="HTH_26"/>
    <property type="match status" value="1"/>
</dbReference>
<evidence type="ECO:0000313" key="3">
    <source>
        <dbReference type="Proteomes" id="UP000284598"/>
    </source>
</evidence>
<dbReference type="InterPro" id="IPR001387">
    <property type="entry name" value="Cro/C1-type_HTH"/>
</dbReference>
<dbReference type="Proteomes" id="UP000284598">
    <property type="component" value="Unassembled WGS sequence"/>
</dbReference>
<organism evidence="2 3">
    <name type="scientific">Eubacterium ventriosum</name>
    <dbReference type="NCBI Taxonomy" id="39496"/>
    <lineage>
        <taxon>Bacteria</taxon>
        <taxon>Bacillati</taxon>
        <taxon>Bacillota</taxon>
        <taxon>Clostridia</taxon>
        <taxon>Eubacteriales</taxon>
        <taxon>Eubacteriaceae</taxon>
        <taxon>Eubacterium</taxon>
    </lineage>
</organism>
<dbReference type="EMBL" id="QSFO01000007">
    <property type="protein sequence ID" value="RHA54567.1"/>
    <property type="molecule type" value="Genomic_DNA"/>
</dbReference>
<dbReference type="Gene3D" id="1.10.260.40">
    <property type="entry name" value="lambda repressor-like DNA-binding domains"/>
    <property type="match status" value="1"/>
</dbReference>
<dbReference type="SUPFAM" id="SSF47413">
    <property type="entry name" value="lambda repressor-like DNA-binding domains"/>
    <property type="match status" value="1"/>
</dbReference>
<comment type="caution">
    <text evidence="2">The sequence shown here is derived from an EMBL/GenBank/DDBJ whole genome shotgun (WGS) entry which is preliminary data.</text>
</comment>
<sequence length="106" mass="12285">MYKEIFSKNLKHYMAINGKTQTDLINDLDLNKSAVSTWCNGTRLPRMDKVDALAKYFGINRSDLIEDKSSFPEVNTLAAHFEGEEFSEAEMEEIKNFVEFVKNKRK</sequence>
<evidence type="ECO:0000259" key="1">
    <source>
        <dbReference type="PROSITE" id="PS50943"/>
    </source>
</evidence>
<reference evidence="2 3" key="1">
    <citation type="submission" date="2018-08" db="EMBL/GenBank/DDBJ databases">
        <title>A genome reference for cultivated species of the human gut microbiota.</title>
        <authorList>
            <person name="Zou Y."/>
            <person name="Xue W."/>
            <person name="Luo G."/>
        </authorList>
    </citation>
    <scope>NUCLEOTIDE SEQUENCE [LARGE SCALE GENOMIC DNA]</scope>
    <source>
        <strain evidence="2 3">AM43-2</strain>
    </source>
</reference>
<feature type="domain" description="HTH cro/C1-type" evidence="1">
    <location>
        <begin position="10"/>
        <end position="64"/>
    </location>
</feature>
<protein>
    <submittedName>
        <fullName evidence="2">XRE family transcriptional regulator</fullName>
    </submittedName>
</protein>
<dbReference type="SMART" id="SM00530">
    <property type="entry name" value="HTH_XRE"/>
    <property type="match status" value="1"/>
</dbReference>
<name>A0A413S085_9FIRM</name>
<dbReference type="InterPro" id="IPR010982">
    <property type="entry name" value="Lambda_DNA-bd_dom_sf"/>
</dbReference>
<evidence type="ECO:0000313" key="2">
    <source>
        <dbReference type="EMBL" id="RHA54567.1"/>
    </source>
</evidence>
<dbReference type="AlphaFoldDB" id="A0A413S085"/>
<gene>
    <name evidence="2" type="ORF">DW929_07220</name>
</gene>